<dbReference type="GO" id="GO:0009073">
    <property type="term" value="P:aromatic amino acid family biosynthetic process"/>
    <property type="evidence" value="ECO:0007669"/>
    <property type="project" value="UniProtKB-KW"/>
</dbReference>
<comment type="caution">
    <text evidence="7">The sequence shown here is derived from an EMBL/GenBank/DDBJ whole genome shotgun (WGS) entry which is preliminary data.</text>
</comment>
<dbReference type="PANTHER" id="PTHR21089:SF1">
    <property type="entry name" value="BIFUNCTIONAL 3-DEHYDROQUINATE DEHYDRATASE_SHIKIMATE DEHYDROGENASE, CHLOROPLASTIC"/>
    <property type="match status" value="1"/>
</dbReference>
<proteinExistence type="predicted"/>
<dbReference type="GO" id="GO:0004764">
    <property type="term" value="F:shikimate 3-dehydrogenase (NADP+) activity"/>
    <property type="evidence" value="ECO:0007669"/>
    <property type="project" value="UniProtKB-EC"/>
</dbReference>
<dbReference type="Proteomes" id="UP000291289">
    <property type="component" value="Unassembled WGS sequence"/>
</dbReference>
<evidence type="ECO:0000256" key="3">
    <source>
        <dbReference type="ARBA" id="ARBA00023141"/>
    </source>
</evidence>
<dbReference type="Pfam" id="PF01488">
    <property type="entry name" value="Shikimate_DH"/>
    <property type="match status" value="1"/>
</dbReference>
<keyword evidence="3" id="KW-0028">Amino-acid biosynthesis</keyword>
<dbReference type="SUPFAM" id="SSF53223">
    <property type="entry name" value="Aminoacid dehydrogenase-like, N-terminal domain"/>
    <property type="match status" value="1"/>
</dbReference>
<dbReference type="InterPro" id="IPR006151">
    <property type="entry name" value="Shikm_DH/Glu-tRNA_Rdtase"/>
</dbReference>
<dbReference type="EMBL" id="RXLP01000004">
    <property type="protein sequence ID" value="TCD54760.1"/>
    <property type="molecule type" value="Genomic_DNA"/>
</dbReference>
<evidence type="ECO:0000313" key="8">
    <source>
        <dbReference type="Proteomes" id="UP000291289"/>
    </source>
</evidence>
<gene>
    <name evidence="7" type="ORF">EJ419_01265</name>
</gene>
<dbReference type="InterPro" id="IPR013708">
    <property type="entry name" value="Shikimate_DH-bd_N"/>
</dbReference>
<evidence type="ECO:0000313" key="7">
    <source>
        <dbReference type="EMBL" id="TCD54760.1"/>
    </source>
</evidence>
<dbReference type="PANTHER" id="PTHR21089">
    <property type="entry name" value="SHIKIMATE DEHYDROGENASE"/>
    <property type="match status" value="1"/>
</dbReference>
<evidence type="ECO:0000259" key="6">
    <source>
        <dbReference type="Pfam" id="PF08501"/>
    </source>
</evidence>
<dbReference type="RefSeq" id="WP_131283110.1">
    <property type="nucleotide sequence ID" value="NZ_RXLP01000004.1"/>
</dbReference>
<feature type="domain" description="Shikimate dehydrogenase substrate binding N-terminal" evidence="6">
    <location>
        <begin position="8"/>
        <end position="89"/>
    </location>
</feature>
<dbReference type="SUPFAM" id="SSF51735">
    <property type="entry name" value="NAD(P)-binding Rossmann-fold domains"/>
    <property type="match status" value="1"/>
</dbReference>
<evidence type="ECO:0000259" key="5">
    <source>
        <dbReference type="Pfam" id="PF01488"/>
    </source>
</evidence>
<dbReference type="Pfam" id="PF08501">
    <property type="entry name" value="Shikimate_dh_N"/>
    <property type="match status" value="1"/>
</dbReference>
<keyword evidence="3" id="KW-0057">Aromatic amino acid biosynthesis</keyword>
<dbReference type="EC" id="1.1.1.25" evidence="2"/>
<evidence type="ECO:0000256" key="1">
    <source>
        <dbReference type="ARBA" id="ARBA00004871"/>
    </source>
</evidence>
<dbReference type="GO" id="GO:0009423">
    <property type="term" value="P:chorismate biosynthetic process"/>
    <property type="evidence" value="ECO:0007669"/>
    <property type="project" value="UniProtKB-UniPathway"/>
</dbReference>
<accession>A0A4R0QYB9</accession>
<dbReference type="GO" id="GO:0005829">
    <property type="term" value="C:cytosol"/>
    <property type="evidence" value="ECO:0007669"/>
    <property type="project" value="TreeGrafter"/>
</dbReference>
<dbReference type="InterPro" id="IPR046346">
    <property type="entry name" value="Aminoacid_DH-like_N_sf"/>
</dbReference>
<keyword evidence="8" id="KW-1185">Reference proteome</keyword>
<dbReference type="AlphaFoldDB" id="A0A4R0QYB9"/>
<dbReference type="GO" id="GO:0019632">
    <property type="term" value="P:shikimate metabolic process"/>
    <property type="evidence" value="ECO:0007669"/>
    <property type="project" value="TreeGrafter"/>
</dbReference>
<dbReference type="InterPro" id="IPR036291">
    <property type="entry name" value="NAD(P)-bd_dom_sf"/>
</dbReference>
<dbReference type="UniPathway" id="UPA00053">
    <property type="reaction ID" value="UER00087"/>
</dbReference>
<comment type="pathway">
    <text evidence="1">Metabolic intermediate biosynthesis; chorismate biosynthesis; chorismate from D-erythrose 4-phosphate and phosphoenolpyruvate: step 4/7.</text>
</comment>
<dbReference type="OrthoDB" id="9776868at2"/>
<feature type="domain" description="Quinate/shikimate 5-dehydrogenase/glutamyl-tRNA reductase" evidence="5">
    <location>
        <begin position="129"/>
        <end position="212"/>
    </location>
</feature>
<dbReference type="Gene3D" id="3.40.50.720">
    <property type="entry name" value="NAD(P)-binding Rossmann-like Domain"/>
    <property type="match status" value="1"/>
</dbReference>
<reference evidence="7 8" key="1">
    <citation type="submission" date="2018-12" db="EMBL/GenBank/DDBJ databases">
        <title>Alloscrdovia theropitheci sp. nov: a novel taxon from the feces of the bleeding-herat monkey (Theropithecus geleda).</title>
        <authorList>
            <person name="Modesto M."/>
        </authorList>
    </citation>
    <scope>NUCLEOTIDE SEQUENCE [LARGE SCALE GENOMIC DNA]</scope>
    <source>
        <strain evidence="7 8">GLDI4/2</strain>
    </source>
</reference>
<dbReference type="InterPro" id="IPR022893">
    <property type="entry name" value="Shikimate_DH_fam"/>
</dbReference>
<sequence>MTNHHAAVLGYPIGHSLSPVLHNAAYEALGLRNWSYDKISVTENELHGFFESLDNSWAGVSMTMPLKQEALSFGDMGDLHVQHLGVANTAVFDWNMKNGSHKNMPHITLYNTDVDGISMTFADEFRLVDLTHKRVLILGSGSTAMSALEACIEMNATHITLCARDINRAQEKVNTIISMYPQEISVSIRPWEYASQECVAANVIISAVTAHATDDIAKELIWLPYRRIFNKTYLLDVIYDPRPTALMTVISADGGHVRGGEHMLLRQAVAQVAYMTHTTVQDVMNIAFTAMKKALFEKL</sequence>
<dbReference type="Gene3D" id="3.40.50.10860">
    <property type="entry name" value="Leucine Dehydrogenase, chain A, domain 1"/>
    <property type="match status" value="1"/>
</dbReference>
<protein>
    <recommendedName>
        <fullName evidence="2">shikimate dehydrogenase (NADP(+))</fullName>
        <ecNumber evidence="2">1.1.1.25</ecNumber>
    </recommendedName>
</protein>
<organism evidence="7 8">
    <name type="scientific">Alloscardovia theropitheci</name>
    <dbReference type="NCBI Taxonomy" id="2496842"/>
    <lineage>
        <taxon>Bacteria</taxon>
        <taxon>Bacillati</taxon>
        <taxon>Actinomycetota</taxon>
        <taxon>Actinomycetes</taxon>
        <taxon>Bifidobacteriales</taxon>
        <taxon>Bifidobacteriaceae</taxon>
        <taxon>Alloscardovia</taxon>
    </lineage>
</organism>
<dbReference type="GO" id="GO:0050661">
    <property type="term" value="F:NADP binding"/>
    <property type="evidence" value="ECO:0007669"/>
    <property type="project" value="TreeGrafter"/>
</dbReference>
<name>A0A4R0QYB9_9BIFI</name>
<evidence type="ECO:0000256" key="2">
    <source>
        <dbReference type="ARBA" id="ARBA00012962"/>
    </source>
</evidence>
<comment type="catalytic activity">
    <reaction evidence="4">
        <text>shikimate + NADP(+) = 3-dehydroshikimate + NADPH + H(+)</text>
        <dbReference type="Rhea" id="RHEA:17737"/>
        <dbReference type="ChEBI" id="CHEBI:15378"/>
        <dbReference type="ChEBI" id="CHEBI:16630"/>
        <dbReference type="ChEBI" id="CHEBI:36208"/>
        <dbReference type="ChEBI" id="CHEBI:57783"/>
        <dbReference type="ChEBI" id="CHEBI:58349"/>
        <dbReference type="EC" id="1.1.1.25"/>
    </reaction>
</comment>
<evidence type="ECO:0000256" key="4">
    <source>
        <dbReference type="ARBA" id="ARBA00049442"/>
    </source>
</evidence>